<dbReference type="EMBL" id="JBHUPG010000022">
    <property type="protein sequence ID" value="MFD2912555.1"/>
    <property type="molecule type" value="Genomic_DNA"/>
</dbReference>
<dbReference type="Proteomes" id="UP001597561">
    <property type="component" value="Unassembled WGS sequence"/>
</dbReference>
<dbReference type="PANTHER" id="PTHR31793">
    <property type="entry name" value="4-HYDROXYBENZOYL-COA THIOESTERASE FAMILY MEMBER"/>
    <property type="match status" value="1"/>
</dbReference>
<dbReference type="InterPro" id="IPR029069">
    <property type="entry name" value="HotDog_dom_sf"/>
</dbReference>
<organism evidence="1 2">
    <name type="scientific">Jeotgalibacillus terrae</name>
    <dbReference type="NCBI Taxonomy" id="587735"/>
    <lineage>
        <taxon>Bacteria</taxon>
        <taxon>Bacillati</taxon>
        <taxon>Bacillota</taxon>
        <taxon>Bacilli</taxon>
        <taxon>Bacillales</taxon>
        <taxon>Caryophanaceae</taxon>
        <taxon>Jeotgalibacillus</taxon>
    </lineage>
</organism>
<evidence type="ECO:0000313" key="2">
    <source>
        <dbReference type="Proteomes" id="UP001597561"/>
    </source>
</evidence>
<dbReference type="CDD" id="cd00586">
    <property type="entry name" value="4HBT"/>
    <property type="match status" value="1"/>
</dbReference>
<keyword evidence="1" id="KW-0378">Hydrolase</keyword>
<dbReference type="EC" id="3.1.2.-" evidence="1"/>
<proteinExistence type="predicted"/>
<dbReference type="Pfam" id="PF13279">
    <property type="entry name" value="4HBT_2"/>
    <property type="match status" value="1"/>
</dbReference>
<accession>A0ABW5ZHV7</accession>
<keyword evidence="2" id="KW-1185">Reference proteome</keyword>
<gene>
    <name evidence="1" type="ORF">ACFS5P_11780</name>
</gene>
<name>A0ABW5ZHV7_9BACL</name>
<reference evidence="2" key="1">
    <citation type="journal article" date="2019" name="Int. J. Syst. Evol. Microbiol.">
        <title>The Global Catalogue of Microorganisms (GCM) 10K type strain sequencing project: providing services to taxonomists for standard genome sequencing and annotation.</title>
        <authorList>
            <consortium name="The Broad Institute Genomics Platform"/>
            <consortium name="The Broad Institute Genome Sequencing Center for Infectious Disease"/>
            <person name="Wu L."/>
            <person name="Ma J."/>
        </authorList>
    </citation>
    <scope>NUCLEOTIDE SEQUENCE [LARGE SCALE GENOMIC DNA]</scope>
    <source>
        <strain evidence="2">KCTC 13528</strain>
    </source>
</reference>
<dbReference type="InterPro" id="IPR050563">
    <property type="entry name" value="4-hydroxybenzoyl-CoA_TE"/>
</dbReference>
<dbReference type="Gene3D" id="3.10.129.10">
    <property type="entry name" value="Hotdog Thioesterase"/>
    <property type="match status" value="1"/>
</dbReference>
<evidence type="ECO:0000313" key="1">
    <source>
        <dbReference type="EMBL" id="MFD2912555.1"/>
    </source>
</evidence>
<dbReference type="GO" id="GO:0016787">
    <property type="term" value="F:hydrolase activity"/>
    <property type="evidence" value="ECO:0007669"/>
    <property type="project" value="UniProtKB-KW"/>
</dbReference>
<sequence length="156" mass="18195">MSNLKIPYINNFEGWKKEFEFYYPVKIRFSETDLFGHMNNTVPFIYFEQARIEFFKHLGFMQNWLDPASQAIPVVANLQCDFLKQAFFDENLKVYVKADSVGNSSVDIHYLGVNEKDIPVFSGRGTMVQMDKQTGKGLAWTEEQKELFIRPAVKMD</sequence>
<protein>
    <submittedName>
        <fullName evidence="1">Acyl-CoA thioesterase</fullName>
        <ecNumber evidence="1">3.1.2.-</ecNumber>
    </submittedName>
</protein>
<dbReference type="RefSeq" id="WP_204729034.1">
    <property type="nucleotide sequence ID" value="NZ_JAFBDK010000006.1"/>
</dbReference>
<comment type="caution">
    <text evidence="1">The sequence shown here is derived from an EMBL/GenBank/DDBJ whole genome shotgun (WGS) entry which is preliminary data.</text>
</comment>
<dbReference type="SUPFAM" id="SSF54637">
    <property type="entry name" value="Thioesterase/thiol ester dehydrase-isomerase"/>
    <property type="match status" value="1"/>
</dbReference>
<dbReference type="PANTHER" id="PTHR31793:SF24">
    <property type="entry name" value="LONG-CHAIN ACYL-COA THIOESTERASE FADM"/>
    <property type="match status" value="1"/>
</dbReference>